<keyword evidence="3" id="KW-0482">Metalloprotease</keyword>
<feature type="transmembrane region" description="Helical" evidence="1">
    <location>
        <begin position="53"/>
        <end position="74"/>
    </location>
</feature>
<comment type="caution">
    <text evidence="3">The sequence shown here is derived from an EMBL/GenBank/DDBJ whole genome shotgun (WGS) entry which is preliminary data.</text>
</comment>
<dbReference type="Pfam" id="PF02517">
    <property type="entry name" value="Rce1-like"/>
    <property type="match status" value="1"/>
</dbReference>
<feature type="transmembrane region" description="Helical" evidence="1">
    <location>
        <begin position="21"/>
        <end position="47"/>
    </location>
</feature>
<keyword evidence="3" id="KW-0378">Hydrolase</keyword>
<dbReference type="GO" id="GO:0008237">
    <property type="term" value="F:metallopeptidase activity"/>
    <property type="evidence" value="ECO:0007669"/>
    <property type="project" value="UniProtKB-KW"/>
</dbReference>
<dbReference type="InterPro" id="IPR003675">
    <property type="entry name" value="Rce1/LyrA-like_dom"/>
</dbReference>
<gene>
    <name evidence="3" type="ORF">GJB61_09245</name>
</gene>
<dbReference type="Proteomes" id="UP000463051">
    <property type="component" value="Unassembled WGS sequence"/>
</dbReference>
<dbReference type="EMBL" id="WJXB01000003">
    <property type="protein sequence ID" value="MRN53178.1"/>
    <property type="molecule type" value="Genomic_DNA"/>
</dbReference>
<evidence type="ECO:0000259" key="2">
    <source>
        <dbReference type="Pfam" id="PF02517"/>
    </source>
</evidence>
<keyword evidence="1" id="KW-0472">Membrane</keyword>
<dbReference type="AlphaFoldDB" id="A0A7X2H5M0"/>
<accession>A0A7X2H5M0</accession>
<feature type="transmembrane region" description="Helical" evidence="1">
    <location>
        <begin position="156"/>
        <end position="175"/>
    </location>
</feature>
<organism evidence="3 4">
    <name type="scientific">Paenibacillus monticola</name>
    <dbReference type="NCBI Taxonomy" id="2666075"/>
    <lineage>
        <taxon>Bacteria</taxon>
        <taxon>Bacillati</taxon>
        <taxon>Bacillota</taxon>
        <taxon>Bacilli</taxon>
        <taxon>Bacillales</taxon>
        <taxon>Paenibacillaceae</taxon>
        <taxon>Paenibacillus</taxon>
    </lineage>
</organism>
<name>A0A7X2H5M0_9BACL</name>
<feature type="transmembrane region" description="Helical" evidence="1">
    <location>
        <begin position="234"/>
        <end position="255"/>
    </location>
</feature>
<dbReference type="GO" id="GO:0006508">
    <property type="term" value="P:proteolysis"/>
    <property type="evidence" value="ECO:0007669"/>
    <property type="project" value="UniProtKB-KW"/>
</dbReference>
<reference evidence="3 4" key="1">
    <citation type="submission" date="2019-11" db="EMBL/GenBank/DDBJ databases">
        <title>Paenibacillus monticola sp. nov., a novel PGPR strain isolated from mountain sample in China.</title>
        <authorList>
            <person name="Zhao Q."/>
            <person name="Li H.-P."/>
            <person name="Zhang J.-L."/>
        </authorList>
    </citation>
    <scope>NUCLEOTIDE SEQUENCE [LARGE SCALE GENOMIC DNA]</scope>
    <source>
        <strain evidence="3 4">LC-T2</strain>
    </source>
</reference>
<feature type="transmembrane region" description="Helical" evidence="1">
    <location>
        <begin position="95"/>
        <end position="113"/>
    </location>
</feature>
<evidence type="ECO:0000256" key="1">
    <source>
        <dbReference type="SAM" id="Phobius"/>
    </source>
</evidence>
<protein>
    <submittedName>
        <fullName evidence="3">CPBP family intramembrane metalloprotease</fullName>
    </submittedName>
</protein>
<proteinExistence type="predicted"/>
<dbReference type="PANTHER" id="PTHR39430">
    <property type="entry name" value="MEMBRANE-ASSOCIATED PROTEASE-RELATED"/>
    <property type="match status" value="1"/>
</dbReference>
<keyword evidence="4" id="KW-1185">Reference proteome</keyword>
<dbReference type="PANTHER" id="PTHR39430:SF1">
    <property type="entry name" value="PROTEASE"/>
    <property type="match status" value="1"/>
</dbReference>
<keyword evidence="1" id="KW-1133">Transmembrane helix</keyword>
<sequence>MKICKIKGESSMKENVAAKGHPILFSLMLGVVLTLLIAVASAVATILEFDDTGIMFAQGCAFFLMAVIVTVYMKKKDRSMRLFGFKWLDIRKEKVTLYYIPLLVIVAVQPIMGGFNLELSVTEIVLILVFSLLVGYTEESIFRGILRERLQSKGTLFYIIFSSIFFGILHMANALNGSDLIHTLLQVLNAFLIGFILALLIETTHNIVPLIAFHFMFDALAQMTNTTITDKEVLVVSILNILCLIYGGYLIVVLMRRRKLTKSLSDSLITPGN</sequence>
<keyword evidence="1" id="KW-0812">Transmembrane</keyword>
<evidence type="ECO:0000313" key="4">
    <source>
        <dbReference type="Proteomes" id="UP000463051"/>
    </source>
</evidence>
<keyword evidence="3" id="KW-0645">Protease</keyword>
<feature type="transmembrane region" description="Helical" evidence="1">
    <location>
        <begin position="119"/>
        <end position="136"/>
    </location>
</feature>
<dbReference type="GO" id="GO:0004175">
    <property type="term" value="F:endopeptidase activity"/>
    <property type="evidence" value="ECO:0007669"/>
    <property type="project" value="UniProtKB-ARBA"/>
</dbReference>
<dbReference type="GO" id="GO:0080120">
    <property type="term" value="P:CAAX-box protein maturation"/>
    <property type="evidence" value="ECO:0007669"/>
    <property type="project" value="UniProtKB-ARBA"/>
</dbReference>
<feature type="domain" description="CAAX prenyl protease 2/Lysostaphin resistance protein A-like" evidence="2">
    <location>
        <begin position="123"/>
        <end position="219"/>
    </location>
</feature>
<evidence type="ECO:0000313" key="3">
    <source>
        <dbReference type="EMBL" id="MRN53178.1"/>
    </source>
</evidence>